<comment type="similarity">
    <text evidence="3 13">Belongs to the TIKI family.</text>
</comment>
<keyword evidence="13" id="KW-1003">Cell membrane</keyword>
<protein>
    <recommendedName>
        <fullName evidence="13">Metalloprotease TIKI homolog</fullName>
        <ecNumber evidence="13">3.4.-.-</ecNumber>
    </recommendedName>
</protein>
<proteinExistence type="inferred from homology"/>
<evidence type="ECO:0000256" key="8">
    <source>
        <dbReference type="ARBA" id="ARBA00022801"/>
    </source>
</evidence>
<evidence type="ECO:0000256" key="6">
    <source>
        <dbReference type="ARBA" id="ARBA00022723"/>
    </source>
</evidence>
<evidence type="ECO:0000256" key="9">
    <source>
        <dbReference type="ARBA" id="ARBA00022989"/>
    </source>
</evidence>
<evidence type="ECO:0000256" key="1">
    <source>
        <dbReference type="ARBA" id="ARBA00001941"/>
    </source>
</evidence>
<evidence type="ECO:0000313" key="14">
    <source>
        <dbReference type="Proteomes" id="UP000887540"/>
    </source>
</evidence>
<dbReference type="WBParaSite" id="ACRNAN_scaffold15256.g22357.t1">
    <property type="protein sequence ID" value="ACRNAN_scaffold15256.g22357.t1"/>
    <property type="gene ID" value="ACRNAN_scaffold15256.g22357"/>
</dbReference>
<dbReference type="InterPro" id="IPR002816">
    <property type="entry name" value="TraB/PrgY/GumN_fam"/>
</dbReference>
<dbReference type="Pfam" id="PF01963">
    <property type="entry name" value="TraB_PrgY_gumN"/>
    <property type="match status" value="1"/>
</dbReference>
<evidence type="ECO:0000256" key="4">
    <source>
        <dbReference type="ARBA" id="ARBA00022670"/>
    </source>
</evidence>
<comment type="cofactor">
    <cofactor evidence="1">
        <name>Co(2+)</name>
        <dbReference type="ChEBI" id="CHEBI:48828"/>
    </cofactor>
</comment>
<evidence type="ECO:0000256" key="12">
    <source>
        <dbReference type="ARBA" id="ARBA00023180"/>
    </source>
</evidence>
<dbReference type="GO" id="GO:0006508">
    <property type="term" value="P:proteolysis"/>
    <property type="evidence" value="ECO:0007669"/>
    <property type="project" value="UniProtKB-KW"/>
</dbReference>
<evidence type="ECO:0000256" key="11">
    <source>
        <dbReference type="ARBA" id="ARBA00023136"/>
    </source>
</evidence>
<comment type="subcellular location">
    <subcellularLocation>
        <location evidence="13">Cell membrane</location>
        <topology evidence="13">Single-pass type I membrane protein</topology>
    </subcellularLocation>
    <subcellularLocation>
        <location evidence="2">Membrane</location>
        <topology evidence="2">Single-pass type I membrane protein</topology>
    </subcellularLocation>
</comment>
<keyword evidence="13" id="KW-0879">Wnt signaling pathway</keyword>
<keyword evidence="12" id="KW-0325">Glycoprotein</keyword>
<keyword evidence="14" id="KW-1185">Reference proteome</keyword>
<dbReference type="GO" id="GO:0030178">
    <property type="term" value="P:negative regulation of Wnt signaling pathway"/>
    <property type="evidence" value="ECO:0007669"/>
    <property type="project" value="UniProtKB-UniRule"/>
</dbReference>
<reference evidence="15" key="1">
    <citation type="submission" date="2022-11" db="UniProtKB">
        <authorList>
            <consortium name="WormBaseParasite"/>
        </authorList>
    </citation>
    <scope>IDENTIFICATION</scope>
</reference>
<keyword evidence="8 13" id="KW-0378">Hydrolase</keyword>
<comment type="function">
    <text evidence="13">Metalloprotease that acts as a negative regulator of the Wnt signaling pathway.</text>
</comment>
<dbReference type="PANTHER" id="PTHR31120">
    <property type="entry name" value="METALLOPROTEASE TIKI"/>
    <property type="match status" value="1"/>
</dbReference>
<accession>A0A914CVM3</accession>
<dbReference type="GO" id="GO:0004222">
    <property type="term" value="F:metalloendopeptidase activity"/>
    <property type="evidence" value="ECO:0007669"/>
    <property type="project" value="UniProtKB-UniRule"/>
</dbReference>
<dbReference type="AlphaFoldDB" id="A0A914CVM3"/>
<dbReference type="GO" id="GO:0016055">
    <property type="term" value="P:Wnt signaling pathway"/>
    <property type="evidence" value="ECO:0007669"/>
    <property type="project" value="UniProtKB-KW"/>
</dbReference>
<evidence type="ECO:0000256" key="10">
    <source>
        <dbReference type="ARBA" id="ARBA00023049"/>
    </source>
</evidence>
<keyword evidence="6 13" id="KW-0479">Metal-binding</keyword>
<comment type="cofactor">
    <cofactor evidence="13">
        <name>Mn(2+)</name>
        <dbReference type="ChEBI" id="CHEBI:29035"/>
    </cofactor>
    <cofactor evidence="13">
        <name>Co(2+)</name>
        <dbReference type="ChEBI" id="CHEBI:48828"/>
    </cofactor>
    <text evidence="13">Divalent metal cations. Mn(2+) or Co(2+).</text>
</comment>
<feature type="transmembrane region" description="Helical" evidence="13">
    <location>
        <begin position="45"/>
        <end position="64"/>
    </location>
</feature>
<organism evidence="14 15">
    <name type="scientific">Acrobeloides nanus</name>
    <dbReference type="NCBI Taxonomy" id="290746"/>
    <lineage>
        <taxon>Eukaryota</taxon>
        <taxon>Metazoa</taxon>
        <taxon>Ecdysozoa</taxon>
        <taxon>Nematoda</taxon>
        <taxon>Chromadorea</taxon>
        <taxon>Rhabditida</taxon>
        <taxon>Tylenchina</taxon>
        <taxon>Cephalobomorpha</taxon>
        <taxon>Cephaloboidea</taxon>
        <taxon>Cephalobidae</taxon>
        <taxon>Acrobeloides</taxon>
    </lineage>
</organism>
<evidence type="ECO:0000256" key="2">
    <source>
        <dbReference type="ARBA" id="ARBA00004479"/>
    </source>
</evidence>
<keyword evidence="7 13" id="KW-0732">Signal</keyword>
<evidence type="ECO:0000256" key="7">
    <source>
        <dbReference type="ARBA" id="ARBA00022729"/>
    </source>
</evidence>
<evidence type="ECO:0000256" key="13">
    <source>
        <dbReference type="RuleBase" id="RU369069"/>
    </source>
</evidence>
<evidence type="ECO:0000313" key="15">
    <source>
        <dbReference type="WBParaSite" id="ACRNAN_scaffold15256.g22357.t1"/>
    </source>
</evidence>
<keyword evidence="4 13" id="KW-0645">Protease</keyword>
<keyword evidence="11 13" id="KW-0472">Membrane</keyword>
<dbReference type="InterPro" id="IPR040230">
    <property type="entry name" value="TIKI1/2-like"/>
</dbReference>
<dbReference type="GO" id="GO:0046872">
    <property type="term" value="F:metal ion binding"/>
    <property type="evidence" value="ECO:0007669"/>
    <property type="project" value="UniProtKB-UniRule"/>
</dbReference>
<keyword evidence="10 13" id="KW-0482">Metalloprotease</keyword>
<dbReference type="Proteomes" id="UP000887540">
    <property type="component" value="Unplaced"/>
</dbReference>
<dbReference type="GO" id="GO:0005886">
    <property type="term" value="C:plasma membrane"/>
    <property type="evidence" value="ECO:0007669"/>
    <property type="project" value="UniProtKB-SubCell"/>
</dbReference>
<keyword evidence="9 13" id="KW-1133">Transmembrane helix</keyword>
<evidence type="ECO:0000256" key="3">
    <source>
        <dbReference type="ARBA" id="ARBA00008261"/>
    </source>
</evidence>
<keyword evidence="5 13" id="KW-0812">Transmembrane</keyword>
<name>A0A914CVM3_9BILA</name>
<dbReference type="EC" id="3.4.-.-" evidence="13"/>
<sequence length="250" mass="27763">MESLLLLTNNNEARSTAHRDEEVINMVGPKICKRGQAVKKSSGSWTYLICYALLVLIFVTRTYGSADHTRSDKNSGSNDAVDDTGCPNNSQCLRIKGRRSTFLWSITSPHTNVTSYLFGTVHRPNLWNNVSAQAKQAFNQSDVIALEIDLCDKANFDALYSCSSGTTMGTFEYTNVSEKTEAINEAGLLCFSLENSEIKDSYESTNGTNRTEEALPLDLLLSLKAKLDRKPVISVEKAEEQCEYVQTMTE</sequence>
<dbReference type="PANTHER" id="PTHR31120:SF6">
    <property type="entry name" value="METALLOPROTEASE TIKI HOMOLOG"/>
    <property type="match status" value="1"/>
</dbReference>
<evidence type="ECO:0000256" key="5">
    <source>
        <dbReference type="ARBA" id="ARBA00022692"/>
    </source>
</evidence>